<dbReference type="InterPro" id="IPR023271">
    <property type="entry name" value="Aquaporin-like"/>
</dbReference>
<dbReference type="InterPro" id="IPR034294">
    <property type="entry name" value="Aquaporin_transptr"/>
</dbReference>
<feature type="transmembrane region" description="Helical" evidence="10">
    <location>
        <begin position="195"/>
        <end position="217"/>
    </location>
</feature>
<dbReference type="AlphaFoldDB" id="A0A7Y0LW54"/>
<comment type="caution">
    <text evidence="11">The sequence shown here is derived from an EMBL/GenBank/DDBJ whole genome shotgun (WGS) entry which is preliminary data.</text>
</comment>
<feature type="compositionally biased region" description="Pro residues" evidence="9">
    <location>
        <begin position="7"/>
        <end position="17"/>
    </location>
</feature>
<feature type="transmembrane region" description="Helical" evidence="10">
    <location>
        <begin position="264"/>
        <end position="286"/>
    </location>
</feature>
<keyword evidence="5 8" id="KW-0812">Transmembrane</keyword>
<dbReference type="SUPFAM" id="SSF81338">
    <property type="entry name" value="Aquaporin-like"/>
    <property type="match status" value="1"/>
</dbReference>
<dbReference type="GO" id="GO:0005886">
    <property type="term" value="C:plasma membrane"/>
    <property type="evidence" value="ECO:0007669"/>
    <property type="project" value="UniProtKB-SubCell"/>
</dbReference>
<dbReference type="Proteomes" id="UP000562124">
    <property type="component" value="Unassembled WGS sequence"/>
</dbReference>
<dbReference type="GO" id="GO:0015250">
    <property type="term" value="F:water channel activity"/>
    <property type="evidence" value="ECO:0007669"/>
    <property type="project" value="TreeGrafter"/>
</dbReference>
<evidence type="ECO:0000256" key="3">
    <source>
        <dbReference type="ARBA" id="ARBA00022448"/>
    </source>
</evidence>
<proteinExistence type="inferred from homology"/>
<feature type="transmembrane region" description="Helical" evidence="10">
    <location>
        <begin position="224"/>
        <end position="244"/>
    </location>
</feature>
<gene>
    <name evidence="11" type="ORF">HIR71_01865</name>
</gene>
<evidence type="ECO:0000256" key="2">
    <source>
        <dbReference type="ARBA" id="ARBA00006175"/>
    </source>
</evidence>
<keyword evidence="3 8" id="KW-0813">Transport</keyword>
<comment type="similarity">
    <text evidence="2 8">Belongs to the MIP/aquaporin (TC 1.A.8) family.</text>
</comment>
<feature type="region of interest" description="Disordered" evidence="9">
    <location>
        <begin position="1"/>
        <end position="26"/>
    </location>
</feature>
<organism evidence="11 12">
    <name type="scientific">Cellulomonas fimi</name>
    <dbReference type="NCBI Taxonomy" id="1708"/>
    <lineage>
        <taxon>Bacteria</taxon>
        <taxon>Bacillati</taxon>
        <taxon>Actinomycetota</taxon>
        <taxon>Actinomycetes</taxon>
        <taxon>Micrococcales</taxon>
        <taxon>Cellulomonadaceae</taxon>
        <taxon>Cellulomonas</taxon>
    </lineage>
</organism>
<evidence type="ECO:0000256" key="4">
    <source>
        <dbReference type="ARBA" id="ARBA00022475"/>
    </source>
</evidence>
<dbReference type="EMBL" id="JABCJJ010000002">
    <property type="protein sequence ID" value="NMR18981.1"/>
    <property type="molecule type" value="Genomic_DNA"/>
</dbReference>
<evidence type="ECO:0000256" key="10">
    <source>
        <dbReference type="SAM" id="Phobius"/>
    </source>
</evidence>
<keyword evidence="12" id="KW-1185">Reference proteome</keyword>
<comment type="subcellular location">
    <subcellularLocation>
        <location evidence="1">Cell membrane</location>
        <topology evidence="1">Multi-pass membrane protein</topology>
    </subcellularLocation>
</comment>
<dbReference type="PROSITE" id="PS00221">
    <property type="entry name" value="MIP"/>
    <property type="match status" value="1"/>
</dbReference>
<evidence type="ECO:0000256" key="6">
    <source>
        <dbReference type="ARBA" id="ARBA00022989"/>
    </source>
</evidence>
<evidence type="ECO:0000256" key="9">
    <source>
        <dbReference type="SAM" id="MobiDB-lite"/>
    </source>
</evidence>
<name>A0A7Y0LW54_CELFI</name>
<evidence type="ECO:0000256" key="1">
    <source>
        <dbReference type="ARBA" id="ARBA00004651"/>
    </source>
</evidence>
<keyword evidence="6 10" id="KW-1133">Transmembrane helix</keyword>
<dbReference type="InterPro" id="IPR022357">
    <property type="entry name" value="MIP_CS"/>
</dbReference>
<dbReference type="PRINTS" id="PR00783">
    <property type="entry name" value="MINTRINSICP"/>
</dbReference>
<dbReference type="InterPro" id="IPR000425">
    <property type="entry name" value="MIP"/>
</dbReference>
<evidence type="ECO:0000313" key="11">
    <source>
        <dbReference type="EMBL" id="NMR18981.1"/>
    </source>
</evidence>
<dbReference type="Gene3D" id="1.20.1080.10">
    <property type="entry name" value="Glycerol uptake facilitator protein"/>
    <property type="match status" value="1"/>
</dbReference>
<keyword evidence="4" id="KW-1003">Cell membrane</keyword>
<evidence type="ECO:0000256" key="5">
    <source>
        <dbReference type="ARBA" id="ARBA00022692"/>
    </source>
</evidence>
<feature type="transmembrane region" description="Helical" evidence="10">
    <location>
        <begin position="85"/>
        <end position="103"/>
    </location>
</feature>
<feature type="transmembrane region" description="Helical" evidence="10">
    <location>
        <begin position="133"/>
        <end position="152"/>
    </location>
</feature>
<sequence>MSKDTPDPIPTDAPPHGTPSSAASTVASTAASYDAEELHPGGDLVLEPLRPSLAVRLGAEAVGSYLLVFVGLGVALYSVLFGTGVLGVALAFGLALLGGAVAFGHISGGHFNPAVTIGAAIAGRTPWRDVLPYWLAQLVGAVLAAATLYLTIPATLPSLLGPESTVRTFFTGTANGFGENSQLARVSQGEHAFDLVPALVVEIVATALLVGVVLAATSRHVHHALAPIAMGLTYTVLLLVAGPVTNGGLNPARSTGAALFSESWALGQLWLFWLAPVVGAALAGLANRAFATETIEDNLLEEDDLLVEEEDVAVDRLRD</sequence>
<keyword evidence="7 10" id="KW-0472">Membrane</keyword>
<dbReference type="RefSeq" id="WP_169322915.1">
    <property type="nucleotide sequence ID" value="NZ_JABCJJ010000002.1"/>
</dbReference>
<accession>A0A7Y0LW54</accession>
<feature type="transmembrane region" description="Helical" evidence="10">
    <location>
        <begin position="57"/>
        <end position="79"/>
    </location>
</feature>
<evidence type="ECO:0000313" key="12">
    <source>
        <dbReference type="Proteomes" id="UP000562124"/>
    </source>
</evidence>
<evidence type="ECO:0000256" key="7">
    <source>
        <dbReference type="ARBA" id="ARBA00023136"/>
    </source>
</evidence>
<protein>
    <submittedName>
        <fullName evidence="11">MIP family channel protein</fullName>
    </submittedName>
</protein>
<dbReference type="PANTHER" id="PTHR19139:SF199">
    <property type="entry name" value="MIP17260P"/>
    <property type="match status" value="1"/>
</dbReference>
<dbReference type="PANTHER" id="PTHR19139">
    <property type="entry name" value="AQUAPORIN TRANSPORTER"/>
    <property type="match status" value="1"/>
</dbReference>
<evidence type="ECO:0000256" key="8">
    <source>
        <dbReference type="RuleBase" id="RU000477"/>
    </source>
</evidence>
<dbReference type="Pfam" id="PF00230">
    <property type="entry name" value="MIP"/>
    <property type="match status" value="1"/>
</dbReference>
<reference evidence="11 12" key="1">
    <citation type="submission" date="2020-04" db="EMBL/GenBank/DDBJ databases">
        <title>Sequencing and Assembly of C. fimi.</title>
        <authorList>
            <person name="Ramsey A.R."/>
        </authorList>
    </citation>
    <scope>NUCLEOTIDE SEQUENCE [LARGE SCALE GENOMIC DNA]</scope>
    <source>
        <strain evidence="11 12">SB</strain>
    </source>
</reference>